<reference evidence="1" key="1">
    <citation type="submission" date="2022-07" db="EMBL/GenBank/DDBJ databases">
        <title>Phylogenomic reconstructions and comparative analyses of Kickxellomycotina fungi.</title>
        <authorList>
            <person name="Reynolds N.K."/>
            <person name="Stajich J.E."/>
            <person name="Barry K."/>
            <person name="Grigoriev I.V."/>
            <person name="Crous P."/>
            <person name="Smith M.E."/>
        </authorList>
    </citation>
    <scope>NUCLEOTIDE SEQUENCE</scope>
    <source>
        <strain evidence="1">RSA 476</strain>
    </source>
</reference>
<dbReference type="Proteomes" id="UP001140074">
    <property type="component" value="Unassembled WGS sequence"/>
</dbReference>
<evidence type="ECO:0000313" key="1">
    <source>
        <dbReference type="EMBL" id="KAJ2867172.1"/>
    </source>
</evidence>
<keyword evidence="2" id="KW-1185">Reference proteome</keyword>
<name>A0A9W8IPK9_9FUNG</name>
<organism evidence="1 2">
    <name type="scientific">Coemansia aciculifera</name>
    <dbReference type="NCBI Taxonomy" id="417176"/>
    <lineage>
        <taxon>Eukaryota</taxon>
        <taxon>Fungi</taxon>
        <taxon>Fungi incertae sedis</taxon>
        <taxon>Zoopagomycota</taxon>
        <taxon>Kickxellomycotina</taxon>
        <taxon>Kickxellomycetes</taxon>
        <taxon>Kickxellales</taxon>
        <taxon>Kickxellaceae</taxon>
        <taxon>Coemansia</taxon>
    </lineage>
</organism>
<comment type="caution">
    <text evidence="1">The sequence shown here is derived from an EMBL/GenBank/DDBJ whole genome shotgun (WGS) entry which is preliminary data.</text>
</comment>
<protein>
    <recommendedName>
        <fullName evidence="3">TPR-like protein</fullName>
    </recommendedName>
</protein>
<dbReference type="AlphaFoldDB" id="A0A9W8IPK9"/>
<accession>A0A9W8IPK9</accession>
<proteinExistence type="predicted"/>
<evidence type="ECO:0000313" key="2">
    <source>
        <dbReference type="Proteomes" id="UP001140074"/>
    </source>
</evidence>
<evidence type="ECO:0008006" key="3">
    <source>
        <dbReference type="Google" id="ProtNLM"/>
    </source>
</evidence>
<gene>
    <name evidence="1" type="ORF">GGH94_001050</name>
</gene>
<sequence length="120" mass="13787">MLFPVPRTGSEHWRAYLQQRREYGDAQTGCPDAICEAEKLFEITGSYDIRAPSELGDYKTLQLLQNRDWAKRIAQSVSKKNSLDDLDDALEKLDHALELDPDCVAALHHRARLSVYLIWN</sequence>
<dbReference type="EMBL" id="JANBUY010000024">
    <property type="protein sequence ID" value="KAJ2867172.1"/>
    <property type="molecule type" value="Genomic_DNA"/>
</dbReference>